<dbReference type="Pfam" id="PF04542">
    <property type="entry name" value="Sigma70_r2"/>
    <property type="match status" value="1"/>
</dbReference>
<name>H8MPT7_CORCM</name>
<dbReference type="PANTHER" id="PTHR30173">
    <property type="entry name" value="SIGMA 19 FACTOR"/>
    <property type="match status" value="1"/>
</dbReference>
<dbReference type="eggNOG" id="COG1595">
    <property type="taxonomic scope" value="Bacteria"/>
</dbReference>
<accession>H8MPT7</accession>
<evidence type="ECO:0000259" key="3">
    <source>
        <dbReference type="Pfam" id="PF08281"/>
    </source>
</evidence>
<dbReference type="Gene3D" id="1.10.1740.10">
    <property type="match status" value="1"/>
</dbReference>
<dbReference type="InParanoid" id="H8MPT7"/>
<evidence type="ECO:0000313" key="4">
    <source>
        <dbReference type="EMBL" id="AFE05413.1"/>
    </source>
</evidence>
<dbReference type="InterPro" id="IPR052704">
    <property type="entry name" value="ECF_Sigma-70_Domain"/>
</dbReference>
<dbReference type="OrthoDB" id="9794372at2"/>
<dbReference type="SUPFAM" id="SSF88659">
    <property type="entry name" value="Sigma3 and sigma4 domains of RNA polymerase sigma factors"/>
    <property type="match status" value="1"/>
</dbReference>
<dbReference type="KEGG" id="ccx:COCOR_03750"/>
<dbReference type="SUPFAM" id="SSF88946">
    <property type="entry name" value="Sigma2 domain of RNA polymerase sigma factors"/>
    <property type="match status" value="1"/>
</dbReference>
<reference evidence="5" key="2">
    <citation type="submission" date="2012-03" db="EMBL/GenBank/DDBJ databases">
        <title>Genome sequence of the fruiting myxobacterium Corallococcus coralloides DSM 2259.</title>
        <authorList>
            <person name="Huntley S."/>
            <person name="Zhang Y."/>
            <person name="Treuner-Lange A."/>
            <person name="Sensen C.W."/>
            <person name="Sogaard-Andersen L."/>
        </authorList>
    </citation>
    <scope>NUCLEOTIDE SEQUENCE [LARGE SCALE GENOMIC DNA]</scope>
    <source>
        <strain evidence="5">ATCC 25202 / DSM 2259 / NBRC 100086 / M2</strain>
    </source>
</reference>
<dbReference type="NCBIfam" id="TIGR02937">
    <property type="entry name" value="sigma70-ECF"/>
    <property type="match status" value="1"/>
</dbReference>
<dbReference type="GO" id="GO:0016987">
    <property type="term" value="F:sigma factor activity"/>
    <property type="evidence" value="ECO:0007669"/>
    <property type="project" value="InterPro"/>
</dbReference>
<comment type="subunit">
    <text evidence="1">Interacts transiently with the RNA polymerase catalytic core formed by RpoA, RpoB, RpoC and RpoZ (2 alpha, 1 beta, 1 beta' and 1 omega subunit) to form the RNA polymerase holoenzyme that can initiate transcription.</text>
</comment>
<sequence>MKPPDPSPADVFDPLRPRLLRIAYRMLGIVAEAEDVVQEAYLRWHQTDRDAVRDAEAVLVRTVTRLCLDVLKSARVRREEYVGTWLPEPIIETVEGDDLTLTLMMALERLSPLERAAFLLHDVFGMDFEQVAKAIDRDPAACRQLASRARAHVQEARPRFPVTEAKGHELASAFHAASRSGDTHALQALLAQDVILYSDGGGKAKAVLNPIYGQEKIVRMLEAFVRRTGVNSSQLVYEGTIDGLPAFVTLEADGTLQTTALGIEDGRIVALYITRNPDKLMGIRRAVGGEPS</sequence>
<proteinExistence type="predicted"/>
<feature type="domain" description="RNA polymerase sigma factor 70 region 4 type 2" evidence="3">
    <location>
        <begin position="103"/>
        <end position="152"/>
    </location>
</feature>
<evidence type="ECO:0000259" key="2">
    <source>
        <dbReference type="Pfam" id="PF04542"/>
    </source>
</evidence>
<dbReference type="HOGENOM" id="CLU_047691_22_0_7"/>
<dbReference type="Proteomes" id="UP000007587">
    <property type="component" value="Chromosome"/>
</dbReference>
<evidence type="ECO:0000256" key="1">
    <source>
        <dbReference type="ARBA" id="ARBA00011344"/>
    </source>
</evidence>
<dbReference type="NCBIfam" id="NF007214">
    <property type="entry name" value="PRK09636.1"/>
    <property type="match status" value="1"/>
</dbReference>
<gene>
    <name evidence="4" type="ordered locus">COCOR_03750</name>
</gene>
<dbReference type="GO" id="GO:0003677">
    <property type="term" value="F:DNA binding"/>
    <property type="evidence" value="ECO:0007669"/>
    <property type="project" value="InterPro"/>
</dbReference>
<dbReference type="InterPro" id="IPR036388">
    <property type="entry name" value="WH-like_DNA-bd_sf"/>
</dbReference>
<dbReference type="InterPro" id="IPR014284">
    <property type="entry name" value="RNA_pol_sigma-70_dom"/>
</dbReference>
<keyword evidence="5" id="KW-1185">Reference proteome</keyword>
<dbReference type="AlphaFoldDB" id="H8MPT7"/>
<dbReference type="InterPro" id="IPR013325">
    <property type="entry name" value="RNA_pol_sigma_r2"/>
</dbReference>
<dbReference type="STRING" id="1144275.COCOR_03750"/>
<dbReference type="GO" id="GO:0006352">
    <property type="term" value="P:DNA-templated transcription initiation"/>
    <property type="evidence" value="ECO:0007669"/>
    <property type="project" value="InterPro"/>
</dbReference>
<dbReference type="EMBL" id="CP003389">
    <property type="protein sequence ID" value="AFE05413.1"/>
    <property type="molecule type" value="Genomic_DNA"/>
</dbReference>
<dbReference type="InterPro" id="IPR007627">
    <property type="entry name" value="RNA_pol_sigma70_r2"/>
</dbReference>
<dbReference type="Gene3D" id="3.10.450.50">
    <property type="match status" value="1"/>
</dbReference>
<dbReference type="PANTHER" id="PTHR30173:SF36">
    <property type="entry name" value="ECF RNA POLYMERASE SIGMA FACTOR SIGJ"/>
    <property type="match status" value="1"/>
</dbReference>
<dbReference type="SUPFAM" id="SSF54427">
    <property type="entry name" value="NTF2-like"/>
    <property type="match status" value="1"/>
</dbReference>
<dbReference type="InterPro" id="IPR013249">
    <property type="entry name" value="RNA_pol_sigma70_r4_t2"/>
</dbReference>
<dbReference type="Pfam" id="PF08281">
    <property type="entry name" value="Sigma70_r4_2"/>
    <property type="match status" value="1"/>
</dbReference>
<dbReference type="Gene3D" id="1.10.10.10">
    <property type="entry name" value="Winged helix-like DNA-binding domain superfamily/Winged helix DNA-binding domain"/>
    <property type="match status" value="1"/>
</dbReference>
<protein>
    <submittedName>
        <fullName evidence="4">ECF subfamily RNA polymerase sigma factor</fullName>
    </submittedName>
</protein>
<evidence type="ECO:0000313" key="5">
    <source>
        <dbReference type="Proteomes" id="UP000007587"/>
    </source>
</evidence>
<dbReference type="RefSeq" id="WP_014396562.1">
    <property type="nucleotide sequence ID" value="NC_017030.1"/>
</dbReference>
<dbReference type="InterPro" id="IPR013324">
    <property type="entry name" value="RNA_pol_sigma_r3/r4-like"/>
</dbReference>
<organism evidence="4 5">
    <name type="scientific">Corallococcus coralloides (strain ATCC 25202 / DSM 2259 / NBRC 100086 / M2)</name>
    <name type="common">Myxococcus coralloides</name>
    <dbReference type="NCBI Taxonomy" id="1144275"/>
    <lineage>
        <taxon>Bacteria</taxon>
        <taxon>Pseudomonadati</taxon>
        <taxon>Myxococcota</taxon>
        <taxon>Myxococcia</taxon>
        <taxon>Myxococcales</taxon>
        <taxon>Cystobacterineae</taxon>
        <taxon>Myxococcaceae</taxon>
        <taxon>Corallococcus</taxon>
    </lineage>
</organism>
<dbReference type="InterPro" id="IPR032710">
    <property type="entry name" value="NTF2-like_dom_sf"/>
</dbReference>
<feature type="domain" description="RNA polymerase sigma-70 region 2" evidence="2">
    <location>
        <begin position="13"/>
        <end position="75"/>
    </location>
</feature>
<reference evidence="4 5" key="1">
    <citation type="journal article" date="2012" name="J. Bacteriol.">
        <title>Complete Genome Sequence of the Fruiting Myxobacterium Corallococcus coralloides DSM 2259.</title>
        <authorList>
            <person name="Huntley S."/>
            <person name="Zhang Y."/>
            <person name="Treuner-Lange A."/>
            <person name="Kneip S."/>
            <person name="Sensen C.W."/>
            <person name="Sogaard-Andersen L."/>
        </authorList>
    </citation>
    <scope>NUCLEOTIDE SEQUENCE [LARGE SCALE GENOMIC DNA]</scope>
    <source>
        <strain evidence="5">ATCC 25202 / DSM 2259 / NBRC 100086 / M2</strain>
    </source>
</reference>